<organism evidence="5 6">
    <name type="scientific">Aplysia californica</name>
    <name type="common">California sea hare</name>
    <dbReference type="NCBI Taxonomy" id="6500"/>
    <lineage>
        <taxon>Eukaryota</taxon>
        <taxon>Metazoa</taxon>
        <taxon>Spiralia</taxon>
        <taxon>Lophotrochozoa</taxon>
        <taxon>Mollusca</taxon>
        <taxon>Gastropoda</taxon>
        <taxon>Heterobranchia</taxon>
        <taxon>Euthyneura</taxon>
        <taxon>Tectipleura</taxon>
        <taxon>Aplysiida</taxon>
        <taxon>Aplysioidea</taxon>
        <taxon>Aplysiidae</taxon>
        <taxon>Aplysia</taxon>
    </lineage>
</organism>
<feature type="domain" description="Glycosyl transferase CAP10" evidence="4">
    <location>
        <begin position="128"/>
        <end position="380"/>
    </location>
</feature>
<protein>
    <submittedName>
        <fullName evidence="6">Protein O-glucosyltransferase 1</fullName>
    </submittedName>
</protein>
<evidence type="ECO:0000313" key="6">
    <source>
        <dbReference type="RefSeq" id="XP_005098880.1"/>
    </source>
</evidence>
<accession>A0ABM0JQ22</accession>
<keyword evidence="2" id="KW-0808">Transferase</keyword>
<keyword evidence="3" id="KW-0732">Signal</keyword>
<gene>
    <name evidence="6" type="primary">LOC101847494</name>
</gene>
<dbReference type="PANTHER" id="PTHR12203">
    <property type="entry name" value="KDEL LYS-ASP-GLU-LEU CONTAINING - RELATED"/>
    <property type="match status" value="1"/>
</dbReference>
<dbReference type="InterPro" id="IPR006598">
    <property type="entry name" value="CAP10"/>
</dbReference>
<proteinExistence type="inferred from homology"/>
<dbReference type="InterPro" id="IPR051091">
    <property type="entry name" value="O-Glucosyltr/Glycosyltrsf_90"/>
</dbReference>
<comment type="similarity">
    <text evidence="1">Belongs to the glycosyltransferase 90 family.</text>
</comment>
<dbReference type="GeneID" id="101847494"/>
<dbReference type="Proteomes" id="UP000694888">
    <property type="component" value="Unplaced"/>
</dbReference>
<name>A0ABM0JQ22_APLCA</name>
<sequence length="394" mass="46320">MVMMKSTTFFFALICLFSVEFANADKDHEKKKYTKGARWSHYLEKVDEAVAQYDDCSNEDCGCFTSVLDADLAVWENKGKITQKDVEAALPFGVHYQIFNHKLYRHKDCMFPFRCSGVEHFLLEQLPHLPDMEMVINVRDWPQTSRHREPLPVFSFSKVAAHHWDIMYPAWTFWEGGPAVWPIYPTGLGRWDLQRDIISKKAAEWPWDKKENKGFFRGSRTSYERDPLVLLSRKEPDLVDAQYTKNQAWKSEEDTLYAAPAEEVKLEDHCKYRYLYNFRGVAASFRLKHLFLCNSTVFHVGNEWLEFFYPALKPWVHYIPVSTKLTEGRDLFIFAKENQEVVKGIADRGRQFIVDHLRMDDITCYWSKLLQRYAQLLSYKPQKKSGYILIKPGS</sequence>
<evidence type="ECO:0000313" key="5">
    <source>
        <dbReference type="Proteomes" id="UP000694888"/>
    </source>
</evidence>
<feature type="chain" id="PRO_5046573408" evidence="3">
    <location>
        <begin position="25"/>
        <end position="394"/>
    </location>
</feature>
<evidence type="ECO:0000256" key="2">
    <source>
        <dbReference type="ARBA" id="ARBA00022679"/>
    </source>
</evidence>
<dbReference type="RefSeq" id="XP_005098880.1">
    <property type="nucleotide sequence ID" value="XM_005098823.3"/>
</dbReference>
<dbReference type="Pfam" id="PF05686">
    <property type="entry name" value="Glyco_transf_90"/>
    <property type="match status" value="1"/>
</dbReference>
<evidence type="ECO:0000259" key="4">
    <source>
        <dbReference type="SMART" id="SM00672"/>
    </source>
</evidence>
<evidence type="ECO:0000256" key="3">
    <source>
        <dbReference type="SAM" id="SignalP"/>
    </source>
</evidence>
<dbReference type="SMART" id="SM00672">
    <property type="entry name" value="CAP10"/>
    <property type="match status" value="1"/>
</dbReference>
<keyword evidence="5" id="KW-1185">Reference proteome</keyword>
<reference evidence="6" key="1">
    <citation type="submission" date="2025-08" db="UniProtKB">
        <authorList>
            <consortium name="RefSeq"/>
        </authorList>
    </citation>
    <scope>IDENTIFICATION</scope>
</reference>
<feature type="signal peptide" evidence="3">
    <location>
        <begin position="1"/>
        <end position="24"/>
    </location>
</feature>
<evidence type="ECO:0000256" key="1">
    <source>
        <dbReference type="ARBA" id="ARBA00010118"/>
    </source>
</evidence>
<dbReference type="PANTHER" id="PTHR12203:SF35">
    <property type="entry name" value="PROTEIN O-GLUCOSYLTRANSFERASE 1"/>
    <property type="match status" value="1"/>
</dbReference>